<dbReference type="InterPro" id="IPR013094">
    <property type="entry name" value="AB_hydrolase_3"/>
</dbReference>
<sequence>MTREEMIRQAEVIRQRDRFGSVSAEELAALPGTEQELYIDIGGGRKVHVYEERPDSLPDQAALILNFHGGGFIKGRTDRDRRYCCYLMQQLNCLVWDIDYCTAPEHPFPAAVEESYGIAVYAYSHAEELGIDRSRIAMAGHSAGGNLVAAACIKNAEQQEFSPCALLMEYFPADNTVNPIERLPPELQKNEFWVKRAQTEKLYTDFYVGTADPADPLCSPLKASSEVLGSFSPSLVISAGEDSLMEDTERFGHKLAAAGVTVTATRISEAMHGFTVNRTPGWEKALQLHCSFLKPYLA</sequence>
<proteinExistence type="predicted"/>
<comment type="caution">
    <text evidence="2">The sequence shown here is derived from an EMBL/GenBank/DDBJ whole genome shotgun (WGS) entry which is preliminary data.</text>
</comment>
<dbReference type="SUPFAM" id="SSF53474">
    <property type="entry name" value="alpha/beta-Hydrolases"/>
    <property type="match status" value="1"/>
</dbReference>
<protein>
    <submittedName>
        <fullName evidence="2">Alpha/beta hydrolase</fullName>
    </submittedName>
</protein>
<evidence type="ECO:0000259" key="1">
    <source>
        <dbReference type="Pfam" id="PF07859"/>
    </source>
</evidence>
<dbReference type="PANTHER" id="PTHR23025:SF4">
    <property type="entry name" value="ALPHA_BETA HYDROLASE FOLD-3 DOMAIN-CONTAINING PROTEIN"/>
    <property type="match status" value="1"/>
</dbReference>
<dbReference type="InterPro" id="IPR029058">
    <property type="entry name" value="AB_hydrolase_fold"/>
</dbReference>
<dbReference type="Proteomes" id="UP001437460">
    <property type="component" value="Unassembled WGS sequence"/>
</dbReference>
<evidence type="ECO:0000313" key="2">
    <source>
        <dbReference type="EMBL" id="MEQ2564575.1"/>
    </source>
</evidence>
<dbReference type="Pfam" id="PF07859">
    <property type="entry name" value="Abhydrolase_3"/>
    <property type="match status" value="1"/>
</dbReference>
<reference evidence="2 3" key="1">
    <citation type="submission" date="2024-03" db="EMBL/GenBank/DDBJ databases">
        <title>Human intestinal bacterial collection.</title>
        <authorList>
            <person name="Pauvert C."/>
            <person name="Hitch T.C.A."/>
            <person name="Clavel T."/>
        </authorList>
    </citation>
    <scope>NUCLEOTIDE SEQUENCE [LARGE SCALE GENOMIC DNA]</scope>
    <source>
        <strain evidence="2 3">CLA-AP-H27</strain>
    </source>
</reference>
<gene>
    <name evidence="2" type="ORF">WMO41_15615</name>
</gene>
<keyword evidence="3" id="KW-1185">Reference proteome</keyword>
<dbReference type="Gene3D" id="3.40.50.1820">
    <property type="entry name" value="alpha/beta hydrolase"/>
    <property type="match status" value="1"/>
</dbReference>
<evidence type="ECO:0000313" key="3">
    <source>
        <dbReference type="Proteomes" id="UP001437460"/>
    </source>
</evidence>
<name>A0ABV1HQH9_9FIRM</name>
<accession>A0ABV1HQH9</accession>
<organism evidence="2 3">
    <name type="scientific">Ventrimonas faecis</name>
    <dbReference type="NCBI Taxonomy" id="3133170"/>
    <lineage>
        <taxon>Bacteria</taxon>
        <taxon>Bacillati</taxon>
        <taxon>Bacillota</taxon>
        <taxon>Clostridia</taxon>
        <taxon>Lachnospirales</taxon>
        <taxon>Lachnospiraceae</taxon>
        <taxon>Ventrimonas</taxon>
    </lineage>
</organism>
<dbReference type="GO" id="GO:0016787">
    <property type="term" value="F:hydrolase activity"/>
    <property type="evidence" value="ECO:0007669"/>
    <property type="project" value="UniProtKB-KW"/>
</dbReference>
<dbReference type="RefSeq" id="WP_349230559.1">
    <property type="nucleotide sequence ID" value="NZ_JBBMFJ010000057.1"/>
</dbReference>
<dbReference type="EMBL" id="JBBMFJ010000057">
    <property type="protein sequence ID" value="MEQ2564575.1"/>
    <property type="molecule type" value="Genomic_DNA"/>
</dbReference>
<keyword evidence="2" id="KW-0378">Hydrolase</keyword>
<dbReference type="PANTHER" id="PTHR23025">
    <property type="entry name" value="TRIACYLGLYCEROL LIPASE"/>
    <property type="match status" value="1"/>
</dbReference>
<feature type="domain" description="Alpha/beta hydrolase fold-3" evidence="1">
    <location>
        <begin position="64"/>
        <end position="275"/>
    </location>
</feature>